<accession>A0A0C9SMR4</accession>
<evidence type="ECO:0000313" key="3">
    <source>
        <dbReference type="Proteomes" id="UP000053647"/>
    </source>
</evidence>
<feature type="region of interest" description="Disordered" evidence="1">
    <location>
        <begin position="1"/>
        <end position="34"/>
    </location>
</feature>
<reference evidence="2 3" key="1">
    <citation type="submission" date="2014-06" db="EMBL/GenBank/DDBJ databases">
        <authorList>
            <consortium name="DOE Joint Genome Institute"/>
            <person name="Kuo A."/>
            <person name="Kohler A."/>
            <person name="Nagy L.G."/>
            <person name="Floudas D."/>
            <person name="Copeland A."/>
            <person name="Barry K.W."/>
            <person name="Cichocki N."/>
            <person name="Veneault-Fourrey C."/>
            <person name="LaButti K."/>
            <person name="Lindquist E.A."/>
            <person name="Lipzen A."/>
            <person name="Lundell T."/>
            <person name="Morin E."/>
            <person name="Murat C."/>
            <person name="Sun H."/>
            <person name="Tunlid A."/>
            <person name="Henrissat B."/>
            <person name="Grigoriev I.V."/>
            <person name="Hibbett D.S."/>
            <person name="Martin F."/>
            <person name="Nordberg H.P."/>
            <person name="Cantor M.N."/>
            <person name="Hua S.X."/>
        </authorList>
    </citation>
    <scope>NUCLEOTIDE SEQUENCE [LARGE SCALE GENOMIC DNA]</scope>
    <source>
        <strain evidence="2 3">ATCC 200175</strain>
    </source>
</reference>
<evidence type="ECO:0000313" key="2">
    <source>
        <dbReference type="EMBL" id="KIJ06629.1"/>
    </source>
</evidence>
<reference evidence="3" key="2">
    <citation type="submission" date="2015-01" db="EMBL/GenBank/DDBJ databases">
        <title>Evolutionary Origins and Diversification of the Mycorrhizal Mutualists.</title>
        <authorList>
            <consortium name="DOE Joint Genome Institute"/>
            <consortium name="Mycorrhizal Genomics Consortium"/>
            <person name="Kohler A."/>
            <person name="Kuo A."/>
            <person name="Nagy L.G."/>
            <person name="Floudas D."/>
            <person name="Copeland A."/>
            <person name="Barry K.W."/>
            <person name="Cichocki N."/>
            <person name="Veneault-Fourrey C."/>
            <person name="LaButti K."/>
            <person name="Lindquist E.A."/>
            <person name="Lipzen A."/>
            <person name="Lundell T."/>
            <person name="Morin E."/>
            <person name="Murat C."/>
            <person name="Riley R."/>
            <person name="Ohm R."/>
            <person name="Sun H."/>
            <person name="Tunlid A."/>
            <person name="Henrissat B."/>
            <person name="Grigoriev I.V."/>
            <person name="Hibbett D.S."/>
            <person name="Martin F."/>
        </authorList>
    </citation>
    <scope>NUCLEOTIDE SEQUENCE [LARGE SCALE GENOMIC DNA]</scope>
    <source>
        <strain evidence="3">ATCC 200175</strain>
    </source>
</reference>
<feature type="compositionally biased region" description="Acidic residues" evidence="1">
    <location>
        <begin position="67"/>
        <end position="77"/>
    </location>
</feature>
<gene>
    <name evidence="2" type="ORF">PAXINDRAFT_158676</name>
</gene>
<dbReference type="EMBL" id="KN820235">
    <property type="protein sequence ID" value="KIJ06629.1"/>
    <property type="molecule type" value="Genomic_DNA"/>
</dbReference>
<dbReference type="AlphaFoldDB" id="A0A0C9SMR4"/>
<dbReference type="Proteomes" id="UP000053647">
    <property type="component" value="Unassembled WGS sequence"/>
</dbReference>
<dbReference type="HOGENOM" id="CLU_2078647_0_0_1"/>
<evidence type="ECO:0000256" key="1">
    <source>
        <dbReference type="SAM" id="MobiDB-lite"/>
    </source>
</evidence>
<sequence length="118" mass="14119">MDLSDEPDFAWARRHTAHSWRERYKKNQPRLDPLIDDHAEQQKDVGHHFGHDARSRRHRLLWYYKEEEEDEEGEGEEQEHQGRKRQREEEEGPTRGGVAARDYLARNEQILLAFEGGD</sequence>
<proteinExistence type="predicted"/>
<feature type="region of interest" description="Disordered" evidence="1">
    <location>
        <begin position="67"/>
        <end position="102"/>
    </location>
</feature>
<organism evidence="2 3">
    <name type="scientific">Paxillus involutus ATCC 200175</name>
    <dbReference type="NCBI Taxonomy" id="664439"/>
    <lineage>
        <taxon>Eukaryota</taxon>
        <taxon>Fungi</taxon>
        <taxon>Dikarya</taxon>
        <taxon>Basidiomycota</taxon>
        <taxon>Agaricomycotina</taxon>
        <taxon>Agaricomycetes</taxon>
        <taxon>Agaricomycetidae</taxon>
        <taxon>Boletales</taxon>
        <taxon>Paxilineae</taxon>
        <taxon>Paxillaceae</taxon>
        <taxon>Paxillus</taxon>
    </lineage>
</organism>
<protein>
    <submittedName>
        <fullName evidence="2">Uncharacterized protein</fullName>
    </submittedName>
</protein>
<feature type="compositionally biased region" description="Basic residues" evidence="1">
    <location>
        <begin position="12"/>
        <end position="28"/>
    </location>
</feature>
<keyword evidence="3" id="KW-1185">Reference proteome</keyword>
<feature type="non-terminal residue" evidence="2">
    <location>
        <position position="118"/>
    </location>
</feature>
<dbReference type="OrthoDB" id="435460at2759"/>
<name>A0A0C9SMR4_PAXIN</name>